<gene>
    <name evidence="1" type="ORF">D1B31_17905</name>
</gene>
<dbReference type="AlphaFoldDB" id="A0A417YQG6"/>
<evidence type="ECO:0000313" key="2">
    <source>
        <dbReference type="Proteomes" id="UP000284416"/>
    </source>
</evidence>
<sequence>MEVLAKEVDQVAFDNLDYPLFTTKKGEVPLWDHPFLKGSKVLPKKYYPYTTQEGVIDLIRRGRLDDTDLILLKVLGDAICANEDQLRRYMQSIMSPSQTSKRLDRFRTSGLVDRWKIRIRGQEETVKPPAPFTLGVAGFKLLKHYYNADFFMNPNRWDDYGIGAIKRFTAMNEIRCIMTEKKIVNKWKWNAIIANNQRLKFPLAAAEIRTSNGNVNFLIDRAQMNQNFIGYFKDKLNVWKSVFEKYGTIPVSEFPENPAFVVIFTSTFSVAEHIHKELMLDTYPFHVWLCVEEDLHQDGFNTAFYRPNKENLKRIKLEF</sequence>
<comment type="caution">
    <text evidence="1">The sequence shown here is derived from an EMBL/GenBank/DDBJ whole genome shotgun (WGS) entry which is preliminary data.</text>
</comment>
<dbReference type="RefSeq" id="WP_118922969.1">
    <property type="nucleotide sequence ID" value="NZ_QWEG01000012.1"/>
</dbReference>
<evidence type="ECO:0000313" key="1">
    <source>
        <dbReference type="EMBL" id="RHW35966.1"/>
    </source>
</evidence>
<dbReference type="EMBL" id="QWEG01000012">
    <property type="protein sequence ID" value="RHW35966.1"/>
    <property type="molecule type" value="Genomic_DNA"/>
</dbReference>
<reference evidence="1 2" key="1">
    <citation type="journal article" date="2017" name="Int. J. Syst. Evol. Microbiol.">
        <title>Bacillus notoginsengisoli sp. nov., a novel bacterium isolated from the rhizosphere of Panax notoginseng.</title>
        <authorList>
            <person name="Zhang M.Y."/>
            <person name="Cheng J."/>
            <person name="Cai Y."/>
            <person name="Zhang T.Y."/>
            <person name="Wu Y.Y."/>
            <person name="Manikprabhu D."/>
            <person name="Li W.J."/>
            <person name="Zhang Y.X."/>
        </authorList>
    </citation>
    <scope>NUCLEOTIDE SEQUENCE [LARGE SCALE GENOMIC DNA]</scope>
    <source>
        <strain evidence="1 2">JCM 30743</strain>
    </source>
</reference>
<organism evidence="1 2">
    <name type="scientific">Neobacillus notoginsengisoli</name>
    <dbReference type="NCBI Taxonomy" id="1578198"/>
    <lineage>
        <taxon>Bacteria</taxon>
        <taxon>Bacillati</taxon>
        <taxon>Bacillota</taxon>
        <taxon>Bacilli</taxon>
        <taxon>Bacillales</taxon>
        <taxon>Bacillaceae</taxon>
        <taxon>Neobacillus</taxon>
    </lineage>
</organism>
<proteinExistence type="predicted"/>
<dbReference type="Proteomes" id="UP000284416">
    <property type="component" value="Unassembled WGS sequence"/>
</dbReference>
<dbReference type="OrthoDB" id="2896251at2"/>
<keyword evidence="2" id="KW-1185">Reference proteome</keyword>
<protein>
    <submittedName>
        <fullName evidence="1">Uncharacterized protein</fullName>
    </submittedName>
</protein>
<name>A0A417YQG6_9BACI</name>
<accession>A0A417YQG6</accession>